<dbReference type="OrthoDB" id="1654153at2"/>
<evidence type="ECO:0000313" key="3">
    <source>
        <dbReference type="Proteomes" id="UP000198558"/>
    </source>
</evidence>
<gene>
    <name evidence="2" type="ORF">SAMN04489758_1348</name>
</gene>
<dbReference type="GeneID" id="78289130"/>
<accession>A0A1I0GT30</accession>
<sequence length="631" mass="71874">MIVKLLSDDYIIHDTSSYDYRCAKLNLKQKLNTSNTLVFTILPNHPNYNKISKLVSIIKLIEINQDGQEVMFKGRVIESTDTIDGIRTFTCEGVLGYLNDTIQLLRIGENISINEYLKTCLDKHNQMVEKEKNIYVGDVFDNGICISNMDKKRLTTMSSIQDILIDQYGGYISIREEDNRNYLDYNYYCDHLNSQEIKFKKNILDLEQYITSVDLITALIPLGEKDPETELPITIETVNDGNEYIYDEDAILKYGWIYGVKEYPKISDPNELLEKANQDLSQLTKMSLSLTITAIDLSLVEVDIEKIRLGDNLKCVSKEHKIDDYFLCVVLEKDYLDPSNSKITLDKTIATSSDLAVTTNRDILKVNNNLNLNTQVFQELVQEKVDLINGNNGGYIYTKTDSFGRPRATYYMDSNDIDLAQNILRIDASGIAFSSNGKDGAFNIAWGINEELDASYIKKGSLKDIMIECSDGIIGGWNITNIGLQSTSDYKVNENPKEGKLYFNINSNSTSILDWKVILSNGNSYKNGYLKPDELKINNIDINNAYLDQEEKINQDIRLFNENALNEVINTNIYTYQQDNEKQISFLTGNNYQISDKLLRSDKKKINIINALAIVYKAVQELNEKIEGGKN</sequence>
<organism evidence="2 3">
    <name type="scientific">Thomasclavelia cocleata</name>
    <dbReference type="NCBI Taxonomy" id="69824"/>
    <lineage>
        <taxon>Bacteria</taxon>
        <taxon>Bacillati</taxon>
        <taxon>Bacillota</taxon>
        <taxon>Erysipelotrichia</taxon>
        <taxon>Erysipelotrichales</taxon>
        <taxon>Coprobacillaceae</taxon>
        <taxon>Thomasclavelia</taxon>
    </lineage>
</organism>
<dbReference type="EMBL" id="FOIN01000034">
    <property type="protein sequence ID" value="SET73496.1"/>
    <property type="molecule type" value="Genomic_DNA"/>
</dbReference>
<feature type="domain" description="Tail spike" evidence="1">
    <location>
        <begin position="110"/>
        <end position="354"/>
    </location>
</feature>
<dbReference type="RefSeq" id="WP_092355636.1">
    <property type="nucleotide sequence ID" value="NZ_FOIN01000034.1"/>
</dbReference>
<dbReference type="Proteomes" id="UP000198558">
    <property type="component" value="Unassembled WGS sequence"/>
</dbReference>
<keyword evidence="3" id="KW-1185">Reference proteome</keyword>
<dbReference type="InterPro" id="IPR010572">
    <property type="entry name" value="Tail_dom"/>
</dbReference>
<reference evidence="2" key="1">
    <citation type="submission" date="2016-10" db="EMBL/GenBank/DDBJ databases">
        <authorList>
            <person name="de Groot N.N."/>
        </authorList>
    </citation>
    <scope>NUCLEOTIDE SEQUENCE [LARGE SCALE GENOMIC DNA]</scope>
    <source>
        <strain evidence="2">DSM 1551</strain>
    </source>
</reference>
<dbReference type="Pfam" id="PF06605">
    <property type="entry name" value="Prophage_tail"/>
    <property type="match status" value="1"/>
</dbReference>
<evidence type="ECO:0000313" key="2">
    <source>
        <dbReference type="EMBL" id="SET73496.1"/>
    </source>
</evidence>
<protein>
    <submittedName>
        <fullName evidence="2">Prophage endopeptidase tail</fullName>
    </submittedName>
</protein>
<proteinExistence type="predicted"/>
<evidence type="ECO:0000259" key="1">
    <source>
        <dbReference type="Pfam" id="PF06605"/>
    </source>
</evidence>
<dbReference type="AlphaFoldDB" id="A0A1I0GT30"/>
<name>A0A1I0GT30_9FIRM</name>